<keyword evidence="3 6" id="KW-0812">Transmembrane</keyword>
<sequence length="419" mass="47292">MEKSEGLKGYHLLLAFITFLGWMISAMDASLFFFLGPYLMDQFNFGFQTFGFIVGGGFLLAVIFSLVIGPVMDFVGRKLMFQWVLVFVTIGTFLSGLAWDFTSLVVFRLIATGSAFAEYAVGATILIESIPKKHRGWLIGMMASGWPAGTALAGGITLFSVPSLGWRSSFFIAAIPAFIIIVIRLFVEESDQFKKEPENHTVSFVFQERVTFRDFVSTLNHTFHSLYKKLLSGTNLYNSALVWIYINSSVFSYSLLLWFAPYWMQDAFGLGLTQIIYFTIVGSVISIFGYICCGWLGDYIGIRKTNFIFILVAISLIIWMNHFSEELFSFLVGYFLWNFFGAGIWGIIPRLFTEKFHTNIRGTAASINSASCWFGWAIISIFSPLALEYIGYHIVIYLSVIIFLPIALITNWVMTRSPS</sequence>
<feature type="transmembrane region" description="Helical" evidence="6">
    <location>
        <begin position="12"/>
        <end position="35"/>
    </location>
</feature>
<feature type="transmembrane region" description="Helical" evidence="6">
    <location>
        <begin position="80"/>
        <end position="99"/>
    </location>
</feature>
<organism evidence="8 9">
    <name type="scientific">Virgibacillus sediminis</name>
    <dbReference type="NCBI Taxonomy" id="202260"/>
    <lineage>
        <taxon>Bacteria</taxon>
        <taxon>Bacillati</taxon>
        <taxon>Bacillota</taxon>
        <taxon>Bacilli</taxon>
        <taxon>Bacillales</taxon>
        <taxon>Bacillaceae</taxon>
        <taxon>Virgibacillus</taxon>
    </lineage>
</organism>
<dbReference type="EMBL" id="JBHRRZ010000001">
    <property type="protein sequence ID" value="MFC2946824.1"/>
    <property type="molecule type" value="Genomic_DNA"/>
</dbReference>
<feature type="transmembrane region" description="Helical" evidence="6">
    <location>
        <begin position="47"/>
        <end position="68"/>
    </location>
</feature>
<evidence type="ECO:0000256" key="5">
    <source>
        <dbReference type="ARBA" id="ARBA00023136"/>
    </source>
</evidence>
<evidence type="ECO:0000313" key="8">
    <source>
        <dbReference type="EMBL" id="MFC2946824.1"/>
    </source>
</evidence>
<feature type="transmembrane region" description="Helical" evidence="6">
    <location>
        <begin position="166"/>
        <end position="187"/>
    </location>
</feature>
<feature type="transmembrane region" description="Helical" evidence="6">
    <location>
        <begin position="360"/>
        <end position="382"/>
    </location>
</feature>
<feature type="transmembrane region" description="Helical" evidence="6">
    <location>
        <begin position="275"/>
        <end position="293"/>
    </location>
</feature>
<feature type="transmembrane region" description="Helical" evidence="6">
    <location>
        <begin position="105"/>
        <end position="127"/>
    </location>
</feature>
<dbReference type="PROSITE" id="PS50850">
    <property type="entry name" value="MFS"/>
    <property type="match status" value="1"/>
</dbReference>
<dbReference type="Gene3D" id="1.20.1250.20">
    <property type="entry name" value="MFS general substrate transporter like domains"/>
    <property type="match status" value="1"/>
</dbReference>
<gene>
    <name evidence="8" type="ORF">ACFODW_00390</name>
</gene>
<feature type="domain" description="Major facilitator superfamily (MFS) profile" evidence="7">
    <location>
        <begin position="14"/>
        <end position="419"/>
    </location>
</feature>
<dbReference type="InterPro" id="IPR011701">
    <property type="entry name" value="MFS"/>
</dbReference>
<dbReference type="PANTHER" id="PTHR23508">
    <property type="entry name" value="CARBOXYLIC ACID TRANSPORTER PROTEIN HOMOLOG"/>
    <property type="match status" value="1"/>
</dbReference>
<name>A0ABV7A1M0_9BACI</name>
<keyword evidence="5 6" id="KW-0472">Membrane</keyword>
<dbReference type="SUPFAM" id="SSF103473">
    <property type="entry name" value="MFS general substrate transporter"/>
    <property type="match status" value="1"/>
</dbReference>
<evidence type="ECO:0000256" key="6">
    <source>
        <dbReference type="SAM" id="Phobius"/>
    </source>
</evidence>
<evidence type="ECO:0000313" key="9">
    <source>
        <dbReference type="Proteomes" id="UP001595387"/>
    </source>
</evidence>
<dbReference type="RefSeq" id="WP_390301222.1">
    <property type="nucleotide sequence ID" value="NZ_JBHRRZ010000001.1"/>
</dbReference>
<evidence type="ECO:0000256" key="1">
    <source>
        <dbReference type="ARBA" id="ARBA00004651"/>
    </source>
</evidence>
<reference evidence="9" key="1">
    <citation type="journal article" date="2019" name="Int. J. Syst. Evol. Microbiol.">
        <title>The Global Catalogue of Microorganisms (GCM) 10K type strain sequencing project: providing services to taxonomists for standard genome sequencing and annotation.</title>
        <authorList>
            <consortium name="The Broad Institute Genomics Platform"/>
            <consortium name="The Broad Institute Genome Sequencing Center for Infectious Disease"/>
            <person name="Wu L."/>
            <person name="Ma J."/>
        </authorList>
    </citation>
    <scope>NUCLEOTIDE SEQUENCE [LARGE SCALE GENOMIC DNA]</scope>
    <source>
        <strain evidence="9">KCTC 13193</strain>
    </source>
</reference>
<dbReference type="CDD" id="cd17316">
    <property type="entry name" value="MFS_SV2_like"/>
    <property type="match status" value="1"/>
</dbReference>
<dbReference type="InterPro" id="IPR020846">
    <property type="entry name" value="MFS_dom"/>
</dbReference>
<dbReference type="Pfam" id="PF07690">
    <property type="entry name" value="MFS_1"/>
    <property type="match status" value="1"/>
</dbReference>
<feature type="transmembrane region" description="Helical" evidence="6">
    <location>
        <begin position="139"/>
        <end position="160"/>
    </location>
</feature>
<evidence type="ECO:0000256" key="2">
    <source>
        <dbReference type="ARBA" id="ARBA00022448"/>
    </source>
</evidence>
<proteinExistence type="predicted"/>
<dbReference type="PANTHER" id="PTHR23508:SF10">
    <property type="entry name" value="CARBOXYLIC ACID TRANSPORTER PROTEIN HOMOLOG"/>
    <property type="match status" value="1"/>
</dbReference>
<accession>A0ABV7A1M0</accession>
<evidence type="ECO:0000256" key="4">
    <source>
        <dbReference type="ARBA" id="ARBA00022989"/>
    </source>
</evidence>
<protein>
    <submittedName>
        <fullName evidence="8">MFS transporter</fullName>
    </submittedName>
</protein>
<feature type="transmembrane region" description="Helical" evidence="6">
    <location>
        <begin position="236"/>
        <end position="263"/>
    </location>
</feature>
<comment type="subcellular location">
    <subcellularLocation>
        <location evidence="1">Cell membrane</location>
        <topology evidence="1">Multi-pass membrane protein</topology>
    </subcellularLocation>
</comment>
<keyword evidence="4 6" id="KW-1133">Transmembrane helix</keyword>
<keyword evidence="2" id="KW-0813">Transport</keyword>
<feature type="transmembrane region" description="Helical" evidence="6">
    <location>
        <begin position="394"/>
        <end position="414"/>
    </location>
</feature>
<keyword evidence="9" id="KW-1185">Reference proteome</keyword>
<evidence type="ECO:0000256" key="3">
    <source>
        <dbReference type="ARBA" id="ARBA00022692"/>
    </source>
</evidence>
<evidence type="ECO:0000259" key="7">
    <source>
        <dbReference type="PROSITE" id="PS50850"/>
    </source>
</evidence>
<feature type="transmembrane region" description="Helical" evidence="6">
    <location>
        <begin position="327"/>
        <end position="348"/>
    </location>
</feature>
<feature type="transmembrane region" description="Helical" evidence="6">
    <location>
        <begin position="305"/>
        <end position="321"/>
    </location>
</feature>
<dbReference type="Proteomes" id="UP001595387">
    <property type="component" value="Unassembled WGS sequence"/>
</dbReference>
<dbReference type="InterPro" id="IPR036259">
    <property type="entry name" value="MFS_trans_sf"/>
</dbReference>
<comment type="caution">
    <text evidence="8">The sequence shown here is derived from an EMBL/GenBank/DDBJ whole genome shotgun (WGS) entry which is preliminary data.</text>
</comment>